<evidence type="ECO:0000256" key="1">
    <source>
        <dbReference type="SAM" id="Phobius"/>
    </source>
</evidence>
<evidence type="ECO:0000313" key="2">
    <source>
        <dbReference type="EMBL" id="CAF1340769.1"/>
    </source>
</evidence>
<gene>
    <name evidence="3" type="ORF">JBS370_LOCUS19921</name>
    <name evidence="2" type="ORF">ZHD862_LOCUS30035</name>
</gene>
<keyword evidence="1" id="KW-0472">Membrane</keyword>
<feature type="transmembrane region" description="Helical" evidence="1">
    <location>
        <begin position="6"/>
        <end position="33"/>
    </location>
</feature>
<reference evidence="2" key="1">
    <citation type="submission" date="2021-02" db="EMBL/GenBank/DDBJ databases">
        <authorList>
            <person name="Nowell W R."/>
        </authorList>
    </citation>
    <scope>NUCLEOTIDE SEQUENCE</scope>
</reference>
<dbReference type="AlphaFoldDB" id="A0A815GJV5"/>
<keyword evidence="1" id="KW-1133">Transmembrane helix</keyword>
<sequence>MDRVYIVAIVGGLFGGLVTSLRLLVPVAAKLFYWIILHQRRRRANIHNRQLDRHEGPIYCENDGQYYQDNNTCPKSSSCRCKECYYGTRCQFTTKGFGLSLDDILGYSI</sequence>
<comment type="caution">
    <text evidence="2">The sequence shown here is derived from an EMBL/GenBank/DDBJ whole genome shotgun (WGS) entry which is preliminary data.</text>
</comment>
<dbReference type="Proteomes" id="UP000663836">
    <property type="component" value="Unassembled WGS sequence"/>
</dbReference>
<dbReference type="Proteomes" id="UP000663864">
    <property type="component" value="Unassembled WGS sequence"/>
</dbReference>
<accession>A0A815GJV5</accession>
<dbReference type="EMBL" id="CAJOBD010002447">
    <property type="protein sequence ID" value="CAF3882565.1"/>
    <property type="molecule type" value="Genomic_DNA"/>
</dbReference>
<dbReference type="EMBL" id="CAJNOT010002748">
    <property type="protein sequence ID" value="CAF1340769.1"/>
    <property type="molecule type" value="Genomic_DNA"/>
</dbReference>
<name>A0A815GJV5_9BILA</name>
<evidence type="ECO:0008006" key="5">
    <source>
        <dbReference type="Google" id="ProtNLM"/>
    </source>
</evidence>
<evidence type="ECO:0000313" key="4">
    <source>
        <dbReference type="Proteomes" id="UP000663864"/>
    </source>
</evidence>
<evidence type="ECO:0000313" key="3">
    <source>
        <dbReference type="EMBL" id="CAF3882565.1"/>
    </source>
</evidence>
<protein>
    <recommendedName>
        <fullName evidence="5">EGF-like domain-containing protein</fullName>
    </recommendedName>
</protein>
<organism evidence="2 4">
    <name type="scientific">Rotaria sordida</name>
    <dbReference type="NCBI Taxonomy" id="392033"/>
    <lineage>
        <taxon>Eukaryota</taxon>
        <taxon>Metazoa</taxon>
        <taxon>Spiralia</taxon>
        <taxon>Gnathifera</taxon>
        <taxon>Rotifera</taxon>
        <taxon>Eurotatoria</taxon>
        <taxon>Bdelloidea</taxon>
        <taxon>Philodinida</taxon>
        <taxon>Philodinidae</taxon>
        <taxon>Rotaria</taxon>
    </lineage>
</organism>
<keyword evidence="1" id="KW-0812">Transmembrane</keyword>
<proteinExistence type="predicted"/>